<feature type="signal peptide" evidence="1">
    <location>
        <begin position="1"/>
        <end position="22"/>
    </location>
</feature>
<dbReference type="EMBL" id="CAICTM010000443">
    <property type="protein sequence ID" value="CAB9510605.1"/>
    <property type="molecule type" value="Genomic_DNA"/>
</dbReference>
<proteinExistence type="predicted"/>
<dbReference type="Gene3D" id="2.120.10.30">
    <property type="entry name" value="TolB, C-terminal domain"/>
    <property type="match status" value="1"/>
</dbReference>
<dbReference type="AlphaFoldDB" id="A0A9N8E1Q7"/>
<dbReference type="OrthoDB" id="47375at2759"/>
<dbReference type="SUPFAM" id="SSF101898">
    <property type="entry name" value="NHL repeat"/>
    <property type="match status" value="1"/>
</dbReference>
<evidence type="ECO:0000313" key="2">
    <source>
        <dbReference type="EMBL" id="CAB9510605.1"/>
    </source>
</evidence>
<organism evidence="2 3">
    <name type="scientific">Seminavis robusta</name>
    <dbReference type="NCBI Taxonomy" id="568900"/>
    <lineage>
        <taxon>Eukaryota</taxon>
        <taxon>Sar</taxon>
        <taxon>Stramenopiles</taxon>
        <taxon>Ochrophyta</taxon>
        <taxon>Bacillariophyta</taxon>
        <taxon>Bacillariophyceae</taxon>
        <taxon>Bacillariophycidae</taxon>
        <taxon>Naviculales</taxon>
        <taxon>Naviculaceae</taxon>
        <taxon>Seminavis</taxon>
    </lineage>
</organism>
<gene>
    <name evidence="2" type="ORF">SEMRO_444_G144250.1</name>
</gene>
<sequence length="355" mass="39599">MTKVVFSSLLLLLALAAASTWAKKEDLESSVNVGGWGEWTYVYEPSYLPVPKDADVEHAHGIVIDDQGNIIITYKDKTDPSKCLLRWKHGDGQYQQMPEFLGPGKELCQGVPHGLRTQVENGTLVLYHANNQQVIHKTTMDGEIIWTVAGKPDENSTDSYKPTWFAGAPDSPYVYLADGYGSSKVYVYNRTDGNYTGHSFGGHGKGHGQFETDHAITYDSRIGYHHQMVVCDRGNHRLEYFKVDPQDPSIFEYTHTVSFDPLLQLPCNIRMRPEDGVAIIPFLEGTVGILTENNELMSVVNITQMLGDKGFLHPHDAHFVPALSGDFVLVTWNPGRIGYFRRVHKGGDDTNVASQ</sequence>
<name>A0A9N8E1Q7_9STRA</name>
<evidence type="ECO:0000256" key="1">
    <source>
        <dbReference type="SAM" id="SignalP"/>
    </source>
</evidence>
<protein>
    <submittedName>
        <fullName evidence="2">NHL repeat containing protein</fullName>
    </submittedName>
</protein>
<accession>A0A9N8E1Q7</accession>
<feature type="chain" id="PRO_5040244106" evidence="1">
    <location>
        <begin position="23"/>
        <end position="355"/>
    </location>
</feature>
<evidence type="ECO:0000313" key="3">
    <source>
        <dbReference type="Proteomes" id="UP001153069"/>
    </source>
</evidence>
<keyword evidence="3" id="KW-1185">Reference proteome</keyword>
<dbReference type="InterPro" id="IPR011042">
    <property type="entry name" value="6-blade_b-propeller_TolB-like"/>
</dbReference>
<keyword evidence="1" id="KW-0732">Signal</keyword>
<comment type="caution">
    <text evidence="2">The sequence shown here is derived from an EMBL/GenBank/DDBJ whole genome shotgun (WGS) entry which is preliminary data.</text>
</comment>
<dbReference type="Proteomes" id="UP001153069">
    <property type="component" value="Unassembled WGS sequence"/>
</dbReference>
<reference evidence="2" key="1">
    <citation type="submission" date="2020-06" db="EMBL/GenBank/DDBJ databases">
        <authorList>
            <consortium name="Plant Systems Biology data submission"/>
        </authorList>
    </citation>
    <scope>NUCLEOTIDE SEQUENCE</scope>
    <source>
        <strain evidence="2">D6</strain>
    </source>
</reference>